<evidence type="ECO:0000256" key="1">
    <source>
        <dbReference type="ARBA" id="ARBA00023002"/>
    </source>
</evidence>
<name>A0A975TUP5_9RHOB</name>
<feature type="domain" description="FAD dependent oxidoreductase" evidence="2">
    <location>
        <begin position="37"/>
        <end position="385"/>
    </location>
</feature>
<dbReference type="InterPro" id="IPR036188">
    <property type="entry name" value="FAD/NAD-bd_sf"/>
</dbReference>
<dbReference type="EMBL" id="JAIMBW010000001">
    <property type="protein sequence ID" value="MBY4895162.1"/>
    <property type="molecule type" value="Genomic_DNA"/>
</dbReference>
<dbReference type="Gene3D" id="3.30.9.10">
    <property type="entry name" value="D-Amino Acid Oxidase, subunit A, domain 2"/>
    <property type="match status" value="1"/>
</dbReference>
<reference evidence="3 4" key="1">
    <citation type="submission" date="2021-07" db="EMBL/GenBank/DDBJ databases">
        <title>Karlodiniumbacter phycospheric gen. nov., sp. nov., a phycosphere bacterium isolated from karlodinium veneficum.</title>
        <authorList>
            <person name="Peng Y."/>
            <person name="Jiang L."/>
            <person name="Lee J."/>
        </authorList>
    </citation>
    <scope>NUCLEOTIDE SEQUENCE</scope>
    <source>
        <strain evidence="3 4">N5</strain>
    </source>
</reference>
<evidence type="ECO:0000313" key="3">
    <source>
        <dbReference type="EMBL" id="QXL87765.1"/>
    </source>
</evidence>
<dbReference type="AlphaFoldDB" id="A0A975TUP5"/>
<dbReference type="Pfam" id="PF01266">
    <property type="entry name" value="DAO"/>
    <property type="match status" value="1"/>
</dbReference>
<dbReference type="InterPro" id="IPR006076">
    <property type="entry name" value="FAD-dep_OxRdtase"/>
</dbReference>
<keyword evidence="1" id="KW-0560">Oxidoreductase</keyword>
<gene>
    <name evidence="3" type="ORF">KUL25_20565</name>
</gene>
<evidence type="ECO:0000259" key="2">
    <source>
        <dbReference type="Pfam" id="PF01266"/>
    </source>
</evidence>
<sequence>MSALYRNDRPGHHAPSVYAAELEPPEHLPLTGSVRVDVAVIGAGFTGLWAALTLARAGRSVVVLDAHRVGFGASGRNGGQVQSGYNMGQRALEERFGKDRARALWDLSEAGKAQLRAICDTALKTHFRPGIAHGEYDKLALADARFEAEHMARHYDVNIEVMGQAAFADLVRAPAYVGGTLDESGGHVQPLAYALALSREAHAAGAVIHERTEVTDLEMGHRAVLHTPRGRVDAGHVIVAGNGYLPNILPQVNRRVMPINSFIAATEPLPERWQEVLARDIAVSDSRFVVNYYRFDHEKRFLFGGRESYSIGFPSDIQTALVARMERLFPQLSGVRVDHVWGGSLGITPSRLPHVARVAPNVLSGAGFSGHGVGLSGMAGRVMAEAVLGQEDGLATFEALKIPAFPGGTALRAPILTLAMSWFALRDRIGF</sequence>
<dbReference type="SUPFAM" id="SSF51905">
    <property type="entry name" value="FAD/NAD(P)-binding domain"/>
    <property type="match status" value="1"/>
</dbReference>
<accession>A0A975TUP5</accession>
<dbReference type="RefSeq" id="WP_257894618.1">
    <property type="nucleotide sequence ID" value="NZ_JAIMBW010000001.1"/>
</dbReference>
<dbReference type="PANTHER" id="PTHR13847:SF281">
    <property type="entry name" value="FAD DEPENDENT OXIDOREDUCTASE DOMAIN-CONTAINING PROTEIN"/>
    <property type="match status" value="1"/>
</dbReference>
<dbReference type="GO" id="GO:0005737">
    <property type="term" value="C:cytoplasm"/>
    <property type="evidence" value="ECO:0007669"/>
    <property type="project" value="TreeGrafter"/>
</dbReference>
<dbReference type="PANTHER" id="PTHR13847">
    <property type="entry name" value="SARCOSINE DEHYDROGENASE-RELATED"/>
    <property type="match status" value="1"/>
</dbReference>
<proteinExistence type="predicted"/>
<dbReference type="Proteomes" id="UP000693972">
    <property type="component" value="Unassembled WGS sequence"/>
</dbReference>
<protein>
    <submittedName>
        <fullName evidence="3">FAD-binding oxidoreductase</fullName>
    </submittedName>
</protein>
<dbReference type="EMBL" id="CP078073">
    <property type="protein sequence ID" value="QXL87765.1"/>
    <property type="molecule type" value="Genomic_DNA"/>
</dbReference>
<evidence type="ECO:0000313" key="4">
    <source>
        <dbReference type="Proteomes" id="UP000693972"/>
    </source>
</evidence>
<dbReference type="GO" id="GO:0016491">
    <property type="term" value="F:oxidoreductase activity"/>
    <property type="evidence" value="ECO:0007669"/>
    <property type="project" value="UniProtKB-KW"/>
</dbReference>
<keyword evidence="4" id="KW-1185">Reference proteome</keyword>
<organism evidence="3">
    <name type="scientific">Gymnodinialimonas phycosphaerae</name>
    <dbReference type="NCBI Taxonomy" id="2841589"/>
    <lineage>
        <taxon>Bacteria</taxon>
        <taxon>Pseudomonadati</taxon>
        <taxon>Pseudomonadota</taxon>
        <taxon>Alphaproteobacteria</taxon>
        <taxon>Rhodobacterales</taxon>
        <taxon>Paracoccaceae</taxon>
        <taxon>Gymnodinialimonas</taxon>
    </lineage>
</organism>
<dbReference type="Gene3D" id="3.50.50.60">
    <property type="entry name" value="FAD/NAD(P)-binding domain"/>
    <property type="match status" value="1"/>
</dbReference>